<feature type="transmembrane region" description="Helical" evidence="1">
    <location>
        <begin position="125"/>
        <end position="146"/>
    </location>
</feature>
<dbReference type="PANTHER" id="PTHR42709:SF2">
    <property type="entry name" value="INNER MEMBRANE PROTEIN YOHD"/>
    <property type="match status" value="1"/>
</dbReference>
<gene>
    <name evidence="3" type="ORF">COX06_00020</name>
</gene>
<keyword evidence="1" id="KW-0472">Membrane</keyword>
<dbReference type="InterPro" id="IPR051311">
    <property type="entry name" value="DedA_domain"/>
</dbReference>
<evidence type="ECO:0000313" key="4">
    <source>
        <dbReference type="Proteomes" id="UP000229794"/>
    </source>
</evidence>
<dbReference type="Pfam" id="PF09335">
    <property type="entry name" value="VTT_dom"/>
    <property type="match status" value="1"/>
</dbReference>
<dbReference type="AlphaFoldDB" id="A0A2H0BGB5"/>
<feature type="transmembrane region" description="Helical" evidence="1">
    <location>
        <begin position="47"/>
        <end position="69"/>
    </location>
</feature>
<keyword evidence="1" id="KW-0812">Transmembrane</keyword>
<reference evidence="3 4" key="1">
    <citation type="submission" date="2017-09" db="EMBL/GenBank/DDBJ databases">
        <title>Depth-based differentiation of microbial function through sediment-hosted aquifers and enrichment of novel symbionts in the deep terrestrial subsurface.</title>
        <authorList>
            <person name="Probst A.J."/>
            <person name="Ladd B."/>
            <person name="Jarett J.K."/>
            <person name="Geller-Mcgrath D.E."/>
            <person name="Sieber C.M."/>
            <person name="Emerson J.B."/>
            <person name="Anantharaman K."/>
            <person name="Thomas B.C."/>
            <person name="Malmstrom R."/>
            <person name="Stieglmeier M."/>
            <person name="Klingl A."/>
            <person name="Woyke T."/>
            <person name="Ryan C.M."/>
            <person name="Banfield J.F."/>
        </authorList>
    </citation>
    <scope>NUCLEOTIDE SEQUENCE [LARGE SCALE GENOMIC DNA]</scope>
    <source>
        <strain evidence="3">CG22_combo_CG10-13_8_21_14_all_42_17</strain>
    </source>
</reference>
<dbReference type="Proteomes" id="UP000229794">
    <property type="component" value="Unassembled WGS sequence"/>
</dbReference>
<dbReference type="EMBL" id="PCST01000001">
    <property type="protein sequence ID" value="PIP56028.1"/>
    <property type="molecule type" value="Genomic_DNA"/>
</dbReference>
<name>A0A2H0BGB5_9BACT</name>
<feature type="domain" description="VTT" evidence="2">
    <location>
        <begin position="26"/>
        <end position="148"/>
    </location>
</feature>
<organism evidence="3 4">
    <name type="scientific">Candidatus Zambryskibacteria bacterium CG22_combo_CG10-13_8_21_14_all_42_17</name>
    <dbReference type="NCBI Taxonomy" id="1975118"/>
    <lineage>
        <taxon>Bacteria</taxon>
        <taxon>Candidatus Zambryskiibacteriota</taxon>
    </lineage>
</organism>
<proteinExistence type="predicted"/>
<dbReference type="PANTHER" id="PTHR42709">
    <property type="entry name" value="ALKALINE PHOSPHATASE LIKE PROTEIN"/>
    <property type="match status" value="1"/>
</dbReference>
<accession>A0A2H0BGB5</accession>
<evidence type="ECO:0000259" key="2">
    <source>
        <dbReference type="Pfam" id="PF09335"/>
    </source>
</evidence>
<protein>
    <recommendedName>
        <fullName evidence="2">VTT domain-containing protein</fullName>
    </recommendedName>
</protein>
<dbReference type="GO" id="GO:0005886">
    <property type="term" value="C:plasma membrane"/>
    <property type="evidence" value="ECO:0007669"/>
    <property type="project" value="TreeGrafter"/>
</dbReference>
<sequence>MDLSIANLLATYELPAIFFGAFFFGELVILTAAFLAGQDTWSISNVFWLALAGTIASDSLWFMLGQTFLRSTKRWGKYYDKYHLYLDKLEEITGQKMFLSLLFIKFLYGTRIMAILYLSMRRMRFLTFLLFNTIGTIIWLVAIILVGWLAGKGVANIDEIYQRFEFVLMTLVLLLVCYKMLTIWLGKKVVKK</sequence>
<evidence type="ECO:0000256" key="1">
    <source>
        <dbReference type="SAM" id="Phobius"/>
    </source>
</evidence>
<evidence type="ECO:0000313" key="3">
    <source>
        <dbReference type="EMBL" id="PIP56028.1"/>
    </source>
</evidence>
<feature type="transmembrane region" description="Helical" evidence="1">
    <location>
        <begin position="97"/>
        <end position="118"/>
    </location>
</feature>
<comment type="caution">
    <text evidence="3">The sequence shown here is derived from an EMBL/GenBank/DDBJ whole genome shotgun (WGS) entry which is preliminary data.</text>
</comment>
<keyword evidence="1" id="KW-1133">Transmembrane helix</keyword>
<feature type="transmembrane region" description="Helical" evidence="1">
    <location>
        <begin position="166"/>
        <end position="186"/>
    </location>
</feature>
<feature type="transmembrane region" description="Helical" evidence="1">
    <location>
        <begin position="16"/>
        <end position="35"/>
    </location>
</feature>
<dbReference type="InterPro" id="IPR032816">
    <property type="entry name" value="VTT_dom"/>
</dbReference>